<dbReference type="OMA" id="MCHIAEA"/>
<organism evidence="2 3">
    <name type="scientific">Toxocara canis</name>
    <name type="common">Canine roundworm</name>
    <dbReference type="NCBI Taxonomy" id="6265"/>
    <lineage>
        <taxon>Eukaryota</taxon>
        <taxon>Metazoa</taxon>
        <taxon>Ecdysozoa</taxon>
        <taxon>Nematoda</taxon>
        <taxon>Chromadorea</taxon>
        <taxon>Rhabditida</taxon>
        <taxon>Spirurina</taxon>
        <taxon>Ascaridomorpha</taxon>
        <taxon>Ascaridoidea</taxon>
        <taxon>Toxocaridae</taxon>
        <taxon>Toxocara</taxon>
    </lineage>
</organism>
<evidence type="ECO:0000259" key="1">
    <source>
        <dbReference type="Pfam" id="PF23788"/>
    </source>
</evidence>
<dbReference type="InterPro" id="IPR056582">
    <property type="entry name" value="EDRF1_N"/>
</dbReference>
<evidence type="ECO:0000313" key="3">
    <source>
        <dbReference type="Proteomes" id="UP000031036"/>
    </source>
</evidence>
<dbReference type="EMBL" id="JPKZ01001878">
    <property type="protein sequence ID" value="KHN79692.1"/>
    <property type="molecule type" value="Genomic_DNA"/>
</dbReference>
<dbReference type="AlphaFoldDB" id="A0A0B2VE46"/>
<feature type="domain" description="EDRF1 N-terminal" evidence="1">
    <location>
        <begin position="31"/>
        <end position="132"/>
    </location>
</feature>
<evidence type="ECO:0000313" key="2">
    <source>
        <dbReference type="EMBL" id="KHN79692.1"/>
    </source>
</evidence>
<dbReference type="PANTHER" id="PTHR15000:SF1">
    <property type="entry name" value="ERYTHROID DIFFERENTIATION-RELATED FACTOR 1"/>
    <property type="match status" value="1"/>
</dbReference>
<dbReference type="STRING" id="6265.A0A0B2VE46"/>
<dbReference type="OrthoDB" id="419432at2759"/>
<name>A0A0B2VE46_TOXCA</name>
<gene>
    <name evidence="2" type="primary">EDRF1</name>
    <name evidence="2" type="ORF">Tcan_09605</name>
</gene>
<dbReference type="GO" id="GO:0045893">
    <property type="term" value="P:positive regulation of DNA-templated transcription"/>
    <property type="evidence" value="ECO:0007669"/>
    <property type="project" value="TreeGrafter"/>
</dbReference>
<protein>
    <submittedName>
        <fullName evidence="2">Erythroid differentiation-related factor 1</fullName>
    </submittedName>
</protein>
<reference evidence="2 3" key="1">
    <citation type="submission" date="2014-11" db="EMBL/GenBank/DDBJ databases">
        <title>Genetic blueprint of the zoonotic pathogen Toxocara canis.</title>
        <authorList>
            <person name="Zhu X.-Q."/>
            <person name="Korhonen P.K."/>
            <person name="Cai H."/>
            <person name="Young N.D."/>
            <person name="Nejsum P."/>
            <person name="von Samson-Himmelstjerna G."/>
            <person name="Boag P.R."/>
            <person name="Tan P."/>
            <person name="Li Q."/>
            <person name="Min J."/>
            <person name="Yang Y."/>
            <person name="Wang X."/>
            <person name="Fang X."/>
            <person name="Hall R.S."/>
            <person name="Hofmann A."/>
            <person name="Sternberg P.W."/>
            <person name="Jex A.R."/>
            <person name="Gasser R.B."/>
        </authorList>
    </citation>
    <scope>NUCLEOTIDE SEQUENCE [LARGE SCALE GENOMIC DNA]</scope>
    <source>
        <strain evidence="2">PN_DK_2014</strain>
    </source>
</reference>
<proteinExistence type="predicted"/>
<sequence>MSGVLSKSFDQTSGALVAYKPSLLSLLLPSSSVPLPAVRLAPNTNLNVPPLKAWFDSGFSYPSGHFGTSFQQKDCFHSLRLASKYEDCIGAVDVVAYSDTIKKLLLSPFNANQPLNMVVHRIGKTLLIDNCEYLRTTYPSNYKSSPVADFLKLKCSQRIGETETSSDRQLATNDIITRMGERMITENLYSRSLAIMDHPADDSGGGKTMASTTDVKNINKATRNADKTVITEELGFADPLEDYGITGFQDADKVDVEIEGRIWKFVNLKMLVDVNIPIFGCNTNPCVTIYAKDMRQRPISCLTGIDLYLDQCMCNVPEALLCWHMSGYVKEYEVIRTEDIPKLESSKFDPEVLRNIAGNLVEFLQEHATKEGHTYWLSRDVGGEGEGMLRLWDLTPLCADLLEDEISNPYTLSVAVLIYKVARNLMRRSAKTRPKRIANAVYRLLHVCLAIVDRNKYPQIVACARYLLANLYLSYGHDALKRSDEEEAEIEKNEPTWAYDDQWQREYGETYEQYAAISIESLKKKSFEESDGTKPPPKLRPLPNCSSIVDCYKQALEHCYESKIPLSGWVNMFDELEQNREHKNRMSFTRDRVQLADTCEEIGEMLKRDVRSILLIRAATAYNLLADNAFVLERYGRSVRFARVGFYCCMAVKVMNEDCKRSKDDSKRRNASRNYATACSLIPVMYSQCGSALAYLAMSTAQLRQQAEEDAVKCYRDAEIEKMARARLPKNIDKDYGWMFPSKYTQSVCKLLHISERLYETAIGKAKKNAPLSLFPPTASAILQLPELAKRCGGVSNMLGMRAIAQMQSFLAKVAPSNTDIEIAKAAIAQFLAVEHGVHSATTMTAEAVCRKTFAIAKNYFNQALSMFGLSGDRFNKARMLGNLGQLHYLLMNCIAVTADSNSESLCRKERPIAVDARRYYEEAYDMACANRSAGDVEFYEFICKDFGNVCCLYARVLQERMFESADFVKVARECEDYIVRAVTVYSDAIAWKGCHDKMRIFFIRKNIEALYRCLLINFRFYQMEQSDAQAQEKLTLINRSRMLIEFVQQLLALIPIEEMSPRECAIAVRAHLFLFRLGDDKRKVKNTASDYDANVHLLQQTLKPMVQFLKALQNITSADFFKEYYGKLVAAGVEDFYGYVDLYGYVLSEVVDISRDVVKATYRNAVELRMESSQQWKDFYRSLLFTTNTGVYESLTAVVKAFDEAIKAQLF</sequence>
<feature type="domain" description="EDRF1 N-terminal" evidence="1">
    <location>
        <begin position="258"/>
        <end position="493"/>
    </location>
</feature>
<dbReference type="PANTHER" id="PTHR15000">
    <property type="entry name" value="ERYTHROID DIFFERENTIATION-RELATED FACTOR 1"/>
    <property type="match status" value="1"/>
</dbReference>
<dbReference type="Proteomes" id="UP000031036">
    <property type="component" value="Unassembled WGS sequence"/>
</dbReference>
<accession>A0A0B2VE46</accession>
<comment type="caution">
    <text evidence="2">The sequence shown here is derived from an EMBL/GenBank/DDBJ whole genome shotgun (WGS) entry which is preliminary data.</text>
</comment>
<dbReference type="Pfam" id="PF23788">
    <property type="entry name" value="EDRF1_N"/>
    <property type="match status" value="2"/>
</dbReference>
<keyword evidence="3" id="KW-1185">Reference proteome</keyword>